<dbReference type="PANTHER" id="PTHR22731">
    <property type="entry name" value="RIBONUCLEASES P/MRP PROTEIN SUBUNIT POP1"/>
    <property type="match status" value="1"/>
</dbReference>
<evidence type="ECO:0000256" key="5">
    <source>
        <dbReference type="ARBA" id="ARBA00023242"/>
    </source>
</evidence>
<dbReference type="InterPro" id="IPR018000">
    <property type="entry name" value="Neurotransmitter_ion_chnl_CS"/>
</dbReference>
<feature type="domain" description="POPLD" evidence="8">
    <location>
        <begin position="491"/>
        <end position="566"/>
    </location>
</feature>
<keyword evidence="3" id="KW-0819">tRNA processing</keyword>
<dbReference type="GO" id="GO:0005655">
    <property type="term" value="C:nucleolar ribonuclease P complex"/>
    <property type="evidence" value="ECO:0007669"/>
    <property type="project" value="InterPro"/>
</dbReference>
<dbReference type="EMBL" id="SDAM02000044">
    <property type="protein sequence ID" value="KAH6834781.1"/>
    <property type="molecule type" value="Genomic_DNA"/>
</dbReference>
<sequence length="844" mass="94611">MVTNGNKAGVSAAPPHELHVWKFAESRAPEIEGLHSIIADRLDNNFKSQRNKRRRTTGHDNRVARKKFRKRSRDGLGDAGKIDSMRKGEKKVSRRVRRNVELKKNPTSGYGTSGDGTKRLRTHVWHAKRFKMEKHWGFYIPLGLHGRGRGSRALLKKLKHGVLVHDASYYGAVQLDGPQEMLMSVLSSVLAPSPSACSEEILRDILAGNVFGTAMLHDTGNPSFLPIAPVTYMWRPLQRISTNVEGLSKEINSGERNIDNNTMRQLWLWIHAAAFKEAYDSLSSACEKNTDATCSAHCVSREGQLAKLEFIGSKVFQLLHKTLQPARLNSENSWHVKKCTAREHDDPVGSEKSSIFEDGHQIASSAVLSLVVKDPRTLTEKGNVVVPYAKYLDLLGNDESLSKEKTVSSLPKHEAEFVHEYGDLWDAIKGVEPPVEESILCAEKHHQRKEFICLGHKSSGSQNAIVDKKYNRSCPILLLKHGDFEDSVTRCSLILPLSWVKAFWITFVSNGAHAIGLREKHWVACEIGLPYFPLDFPDCNAYSHFMAKEAAAINHKAMLVPPSKRPLEVPIPPPWDCVLPDFGKRLSEAGNIQAEALGTEDGQIDDMEKNSGVEKSHDIISDCQGTPFEGIVARTSSMLNDFLNNISGNRLLFPRIPGQENCLHKFMRNKDLLKQDIVISEMKCGKTPCFLRVFLHAFKEGVFEQGAVVCAPLASDIMLWTASSGSSDQQLQIPQSSVASYFVQLPSGKWELQIPEDQALYDSHRWPIGFVMTGFVRGSKKATAGALCEGSLLSRLREEQWKDLPVKRRRKEIYVLVRNMRSTAYRLARATIVLEQQEHDVNFM</sequence>
<dbReference type="Pfam" id="PF08170">
    <property type="entry name" value="POPLD"/>
    <property type="match status" value="1"/>
</dbReference>
<dbReference type="PROSITE" id="PS00236">
    <property type="entry name" value="NEUROTR_ION_CHANNEL"/>
    <property type="match status" value="1"/>
</dbReference>
<name>A0AAD4JJ79_PERFH</name>
<dbReference type="PANTHER" id="PTHR22731:SF3">
    <property type="entry name" value="RIBONUCLEASES P_MRP PROTEIN SUBUNIT POP1"/>
    <property type="match status" value="1"/>
</dbReference>
<dbReference type="InterPro" id="IPR009723">
    <property type="entry name" value="Pop1_N"/>
</dbReference>
<gene>
    <name evidence="10" type="ORF">C2S53_004018</name>
</gene>
<dbReference type="Pfam" id="PF22770">
    <property type="entry name" value="POP1_C"/>
    <property type="match status" value="1"/>
</dbReference>
<evidence type="ECO:0000256" key="6">
    <source>
        <dbReference type="SAM" id="MobiDB-lite"/>
    </source>
</evidence>
<evidence type="ECO:0000313" key="11">
    <source>
        <dbReference type="Proteomes" id="UP001190926"/>
    </source>
</evidence>
<feature type="domain" description="Pop1 N-terminal" evidence="7">
    <location>
        <begin position="120"/>
        <end position="177"/>
    </location>
</feature>
<feature type="region of interest" description="Disordered" evidence="6">
    <location>
        <begin position="45"/>
        <end position="95"/>
    </location>
</feature>
<protein>
    <submittedName>
        <fullName evidence="10">Uncharacterized protein</fullName>
    </submittedName>
</protein>
<reference evidence="10 11" key="1">
    <citation type="journal article" date="2021" name="Nat. Commun.">
        <title>Incipient diploidization of the medicinal plant Perilla within 10,000 years.</title>
        <authorList>
            <person name="Zhang Y."/>
            <person name="Shen Q."/>
            <person name="Leng L."/>
            <person name="Zhang D."/>
            <person name="Chen S."/>
            <person name="Shi Y."/>
            <person name="Ning Z."/>
            <person name="Chen S."/>
        </authorList>
    </citation>
    <scope>NUCLEOTIDE SEQUENCE [LARGE SCALE GENOMIC DNA]</scope>
    <source>
        <strain evidence="11">cv. PC099</strain>
    </source>
</reference>
<evidence type="ECO:0000256" key="3">
    <source>
        <dbReference type="ARBA" id="ARBA00022694"/>
    </source>
</evidence>
<evidence type="ECO:0000313" key="10">
    <source>
        <dbReference type="EMBL" id="KAH6834781.1"/>
    </source>
</evidence>
<dbReference type="GO" id="GO:0016020">
    <property type="term" value="C:membrane"/>
    <property type="evidence" value="ECO:0007669"/>
    <property type="project" value="UniProtKB-SubCell"/>
</dbReference>
<accession>A0AAD4JJ79</accession>
<organism evidence="10 11">
    <name type="scientific">Perilla frutescens var. hirtella</name>
    <name type="common">Perilla citriodora</name>
    <name type="synonym">Perilla setoyensis</name>
    <dbReference type="NCBI Taxonomy" id="608512"/>
    <lineage>
        <taxon>Eukaryota</taxon>
        <taxon>Viridiplantae</taxon>
        <taxon>Streptophyta</taxon>
        <taxon>Embryophyta</taxon>
        <taxon>Tracheophyta</taxon>
        <taxon>Spermatophyta</taxon>
        <taxon>Magnoliopsida</taxon>
        <taxon>eudicotyledons</taxon>
        <taxon>Gunneridae</taxon>
        <taxon>Pentapetalae</taxon>
        <taxon>asterids</taxon>
        <taxon>lamiids</taxon>
        <taxon>Lamiales</taxon>
        <taxon>Lamiaceae</taxon>
        <taxon>Nepetoideae</taxon>
        <taxon>Elsholtzieae</taxon>
        <taxon>Perilla</taxon>
    </lineage>
</organism>
<dbReference type="AlphaFoldDB" id="A0AAD4JJ79"/>
<feature type="domain" description="POP1 C-terminal" evidence="9">
    <location>
        <begin position="755"/>
        <end position="833"/>
    </location>
</feature>
<evidence type="ECO:0000256" key="1">
    <source>
        <dbReference type="ARBA" id="ARBA00004123"/>
    </source>
</evidence>
<evidence type="ECO:0000259" key="8">
    <source>
        <dbReference type="Pfam" id="PF08170"/>
    </source>
</evidence>
<dbReference type="GO" id="GO:0001682">
    <property type="term" value="P:tRNA 5'-leader removal"/>
    <property type="evidence" value="ECO:0007669"/>
    <property type="project" value="InterPro"/>
</dbReference>
<comment type="caution">
    <text evidence="10">The sequence shown here is derived from an EMBL/GenBank/DDBJ whole genome shotgun (WGS) entry which is preliminary data.</text>
</comment>
<dbReference type="InterPro" id="IPR012590">
    <property type="entry name" value="POPLD_dom"/>
</dbReference>
<evidence type="ECO:0000256" key="2">
    <source>
        <dbReference type="ARBA" id="ARBA00004370"/>
    </source>
</evidence>
<dbReference type="InterPro" id="IPR039182">
    <property type="entry name" value="Pop1"/>
</dbReference>
<proteinExistence type="predicted"/>
<dbReference type="Pfam" id="PF06978">
    <property type="entry name" value="POP1_N"/>
    <property type="match status" value="1"/>
</dbReference>
<feature type="compositionally biased region" description="Basic and acidic residues" evidence="6">
    <location>
        <begin position="73"/>
        <end position="91"/>
    </location>
</feature>
<dbReference type="InterPro" id="IPR055079">
    <property type="entry name" value="POP1_C"/>
</dbReference>
<keyword evidence="4" id="KW-0472">Membrane</keyword>
<dbReference type="GO" id="GO:0000172">
    <property type="term" value="C:ribonuclease MRP complex"/>
    <property type="evidence" value="ECO:0007669"/>
    <property type="project" value="InterPro"/>
</dbReference>
<comment type="subcellular location">
    <subcellularLocation>
        <location evidence="2">Membrane</location>
    </subcellularLocation>
    <subcellularLocation>
        <location evidence="1">Nucleus</location>
    </subcellularLocation>
</comment>
<evidence type="ECO:0000259" key="7">
    <source>
        <dbReference type="Pfam" id="PF06978"/>
    </source>
</evidence>
<evidence type="ECO:0000259" key="9">
    <source>
        <dbReference type="Pfam" id="PF22770"/>
    </source>
</evidence>
<keyword evidence="11" id="KW-1185">Reference proteome</keyword>
<keyword evidence="5" id="KW-0539">Nucleus</keyword>
<evidence type="ECO:0000256" key="4">
    <source>
        <dbReference type="ARBA" id="ARBA00023136"/>
    </source>
</evidence>
<dbReference type="Proteomes" id="UP001190926">
    <property type="component" value="Unassembled WGS sequence"/>
</dbReference>